<evidence type="ECO:0000259" key="4">
    <source>
        <dbReference type="PROSITE" id="PS50956"/>
    </source>
</evidence>
<dbReference type="PROSITE" id="PS00519">
    <property type="entry name" value="HTH_ASNC_1"/>
    <property type="match status" value="1"/>
</dbReference>
<dbReference type="Pfam" id="PF01037">
    <property type="entry name" value="AsnC_trans_reg"/>
    <property type="match status" value="1"/>
</dbReference>
<keyword evidence="3" id="KW-0804">Transcription</keyword>
<comment type="caution">
    <text evidence="5">The sequence shown here is derived from an EMBL/GenBank/DDBJ whole genome shotgun (WGS) entry which is preliminary data.</text>
</comment>
<dbReference type="PANTHER" id="PTHR30154">
    <property type="entry name" value="LEUCINE-RESPONSIVE REGULATORY PROTEIN"/>
    <property type="match status" value="1"/>
</dbReference>
<dbReference type="CDD" id="cd00090">
    <property type="entry name" value="HTH_ARSR"/>
    <property type="match status" value="1"/>
</dbReference>
<organism evidence="5 6">
    <name type="scientific">Fusibacter ferrireducens</name>
    <dbReference type="NCBI Taxonomy" id="2785058"/>
    <lineage>
        <taxon>Bacteria</taxon>
        <taxon>Bacillati</taxon>
        <taxon>Bacillota</taxon>
        <taxon>Clostridia</taxon>
        <taxon>Eubacteriales</taxon>
        <taxon>Eubacteriales Family XII. Incertae Sedis</taxon>
        <taxon>Fusibacter</taxon>
    </lineage>
</organism>
<dbReference type="InterPro" id="IPR019887">
    <property type="entry name" value="Tscrpt_reg_AsnC/Lrp_C"/>
</dbReference>
<dbReference type="InterPro" id="IPR011991">
    <property type="entry name" value="ArsR-like_HTH"/>
</dbReference>
<dbReference type="Proteomes" id="UP000614200">
    <property type="component" value="Unassembled WGS sequence"/>
</dbReference>
<accession>A0ABR9ZPR5</accession>
<dbReference type="PROSITE" id="PS50956">
    <property type="entry name" value="HTH_ASNC_2"/>
    <property type="match status" value="1"/>
</dbReference>
<dbReference type="SUPFAM" id="SSF54909">
    <property type="entry name" value="Dimeric alpha+beta barrel"/>
    <property type="match status" value="1"/>
</dbReference>
<dbReference type="InterPro" id="IPR036388">
    <property type="entry name" value="WH-like_DNA-bd_sf"/>
</dbReference>
<evidence type="ECO:0000256" key="2">
    <source>
        <dbReference type="ARBA" id="ARBA00023125"/>
    </source>
</evidence>
<reference evidence="5 6" key="1">
    <citation type="submission" date="2020-11" db="EMBL/GenBank/DDBJ databases">
        <title>Fusibacter basophilias sp. nov.</title>
        <authorList>
            <person name="Qiu D."/>
        </authorList>
    </citation>
    <scope>NUCLEOTIDE SEQUENCE [LARGE SCALE GENOMIC DNA]</scope>
    <source>
        <strain evidence="5 6">Q10-2</strain>
    </source>
</reference>
<keyword evidence="2" id="KW-0238">DNA-binding</keyword>
<feature type="domain" description="HTH asnC-type" evidence="4">
    <location>
        <begin position="1"/>
        <end position="62"/>
    </location>
</feature>
<proteinExistence type="predicted"/>
<sequence length="152" mass="17206">MDRIDFDILAILNQNGRATATEISRQVNLSIPAVSERLRNLEDSGVIEGYAVKINRKALGLHLMAFIFVSVDTPDHTEKFREVITTFPEVLECNHITGEYGYLLKVLLEDTEALEYFISKKLKCIAGVQNSNTTINLLTLKESINRVMYNDL</sequence>
<dbReference type="PRINTS" id="PR00033">
    <property type="entry name" value="HTHASNC"/>
</dbReference>
<dbReference type="Pfam" id="PF13412">
    <property type="entry name" value="HTH_24"/>
    <property type="match status" value="1"/>
</dbReference>
<dbReference type="PANTHER" id="PTHR30154:SF34">
    <property type="entry name" value="TRANSCRIPTIONAL REGULATOR AZLB"/>
    <property type="match status" value="1"/>
</dbReference>
<dbReference type="InterPro" id="IPR019885">
    <property type="entry name" value="Tscrpt_reg_HTH_AsnC-type_CS"/>
</dbReference>
<dbReference type="InterPro" id="IPR000485">
    <property type="entry name" value="AsnC-type_HTH_dom"/>
</dbReference>
<keyword evidence="1" id="KW-0805">Transcription regulation</keyword>
<evidence type="ECO:0000313" key="5">
    <source>
        <dbReference type="EMBL" id="MBF4692462.1"/>
    </source>
</evidence>
<dbReference type="SUPFAM" id="SSF46785">
    <property type="entry name" value="Winged helix' DNA-binding domain"/>
    <property type="match status" value="1"/>
</dbReference>
<evidence type="ECO:0000256" key="3">
    <source>
        <dbReference type="ARBA" id="ARBA00023163"/>
    </source>
</evidence>
<dbReference type="EMBL" id="JADKNH010000002">
    <property type="protein sequence ID" value="MBF4692462.1"/>
    <property type="molecule type" value="Genomic_DNA"/>
</dbReference>
<evidence type="ECO:0000313" key="6">
    <source>
        <dbReference type="Proteomes" id="UP000614200"/>
    </source>
</evidence>
<name>A0ABR9ZPR5_9FIRM</name>
<dbReference type="RefSeq" id="WP_194700689.1">
    <property type="nucleotide sequence ID" value="NZ_JADKNH010000002.1"/>
</dbReference>
<dbReference type="InterPro" id="IPR011008">
    <property type="entry name" value="Dimeric_a/b-barrel"/>
</dbReference>
<dbReference type="Gene3D" id="1.10.10.10">
    <property type="entry name" value="Winged helix-like DNA-binding domain superfamily/Winged helix DNA-binding domain"/>
    <property type="match status" value="1"/>
</dbReference>
<keyword evidence="6" id="KW-1185">Reference proteome</keyword>
<dbReference type="Gene3D" id="3.30.70.920">
    <property type="match status" value="1"/>
</dbReference>
<dbReference type="InterPro" id="IPR019888">
    <property type="entry name" value="Tscrpt_reg_AsnC-like"/>
</dbReference>
<evidence type="ECO:0000256" key="1">
    <source>
        <dbReference type="ARBA" id="ARBA00023015"/>
    </source>
</evidence>
<dbReference type="SMART" id="SM00344">
    <property type="entry name" value="HTH_ASNC"/>
    <property type="match status" value="1"/>
</dbReference>
<dbReference type="InterPro" id="IPR036390">
    <property type="entry name" value="WH_DNA-bd_sf"/>
</dbReference>
<protein>
    <submittedName>
        <fullName evidence="5">Lrp/AsnC family transcriptional regulator</fullName>
    </submittedName>
</protein>
<gene>
    <name evidence="5" type="ORF">ISU02_05005</name>
</gene>